<keyword evidence="1 6" id="KW-0963">Cytoplasm</keyword>
<dbReference type="Pfam" id="PF13083">
    <property type="entry name" value="KH_KhpA-B"/>
    <property type="match status" value="1"/>
</dbReference>
<evidence type="ECO:0000256" key="2">
    <source>
        <dbReference type="ARBA" id="ARBA00022884"/>
    </source>
</evidence>
<dbReference type="RefSeq" id="WP_109250475.1">
    <property type="nucleotide sequence ID" value="NZ_QCXQ01000002.1"/>
</dbReference>
<dbReference type="GO" id="GO:0071555">
    <property type="term" value="P:cell wall organization"/>
    <property type="evidence" value="ECO:0007669"/>
    <property type="project" value="UniProtKB-KW"/>
</dbReference>
<gene>
    <name evidence="6" type="primary">khpB</name>
    <name evidence="6" type="synonym">eloR</name>
    <name evidence="8" type="ORF">DCM90_06295</name>
</gene>
<dbReference type="InterPro" id="IPR001374">
    <property type="entry name" value="R3H_dom"/>
</dbReference>
<comment type="similarity">
    <text evidence="6">Belongs to the KhpB RNA-binding protein family.</text>
</comment>
<evidence type="ECO:0000256" key="4">
    <source>
        <dbReference type="ARBA" id="ARBA00023186"/>
    </source>
</evidence>
<comment type="subunit">
    <text evidence="6">Forms a complex with KhpA.</text>
</comment>
<evidence type="ECO:0000313" key="8">
    <source>
        <dbReference type="EMBL" id="PWG00529.1"/>
    </source>
</evidence>
<reference evidence="8 9" key="1">
    <citation type="journal article" date="2018" name="Int. J. Syst. Evol. Microbiol.">
        <title>Lactobacillus bambusae sp. nov., isolated from a traditional fermented Ma-bamboo shoots of Taiwan.</title>
        <authorList>
            <person name="Wang L.-T."/>
        </authorList>
    </citation>
    <scope>NUCLEOTIDE SEQUENCE [LARGE SCALE GENOMIC DNA]</scope>
    <source>
        <strain evidence="8 9">BS-W1</strain>
    </source>
</reference>
<feature type="domain" description="R3H" evidence="7">
    <location>
        <begin position="181"/>
        <end position="246"/>
    </location>
</feature>
<dbReference type="CDD" id="cd02414">
    <property type="entry name" value="KH-II_Jag"/>
    <property type="match status" value="1"/>
</dbReference>
<keyword evidence="9" id="KW-1185">Reference proteome</keyword>
<dbReference type="InterPro" id="IPR015946">
    <property type="entry name" value="KH_dom-like_a/b"/>
</dbReference>
<dbReference type="PANTHER" id="PTHR35800:SF1">
    <property type="entry name" value="RNA-BINDING PROTEIN KHPB"/>
    <property type="match status" value="1"/>
</dbReference>
<comment type="domain">
    <text evidence="6">Has an N-terminal Jag-N domain and 2 RNA-binding domains (KH and R3H).</text>
</comment>
<evidence type="ECO:0000256" key="3">
    <source>
        <dbReference type="ARBA" id="ARBA00022960"/>
    </source>
</evidence>
<dbReference type="GO" id="GO:0005737">
    <property type="term" value="C:cytoplasm"/>
    <property type="evidence" value="ECO:0007669"/>
    <property type="project" value="UniProtKB-SubCell"/>
</dbReference>
<sequence length="246" mass="27115">MTRFKGETVEAAVQKGLADFATQRENVKITVVSEPKRGFLGFGKRPAEVEITLISAPQSEVAPALTTSDRAPETITQPGAPKEADQTLSEATQQVTKITGAATEVTAYLTDIISHLGIPVDLTDQTTHRHIKVDIQTPQEGLLIGKHGRTINALQTLAQMYLNHHRASHFTVELDIAGYRERREQTLEQLADRTARRAVADGKPVYLDPMPSFERKVIHATLAENEFVTTYSAGREPRRSVVVAPR</sequence>
<dbReference type="InterPro" id="IPR036867">
    <property type="entry name" value="R3H_dom_sf"/>
</dbReference>
<keyword evidence="2 6" id="KW-0694">RNA-binding</keyword>
<dbReference type="GO" id="GO:0003723">
    <property type="term" value="F:RNA binding"/>
    <property type="evidence" value="ECO:0007669"/>
    <property type="project" value="UniProtKB-UniRule"/>
</dbReference>
<evidence type="ECO:0000256" key="5">
    <source>
        <dbReference type="ARBA" id="ARBA00023316"/>
    </source>
</evidence>
<dbReference type="OrthoDB" id="9794483at2"/>
<dbReference type="AlphaFoldDB" id="A0A2V1MZW1"/>
<dbReference type="GO" id="GO:0009252">
    <property type="term" value="P:peptidoglycan biosynthetic process"/>
    <property type="evidence" value="ECO:0007669"/>
    <property type="project" value="UniProtKB-UniRule"/>
</dbReference>
<dbReference type="InterPro" id="IPR038247">
    <property type="entry name" value="Jag_N_dom_sf"/>
</dbReference>
<comment type="function">
    <text evidence="6">A probable RNA chaperone. Forms a complex with KhpA which binds to cellular RNA and controls its expression. Plays a role in peptidoglycan (PG) homeostasis and cell length regulation.</text>
</comment>
<comment type="caution">
    <text evidence="6">Lacks conserved residue(s) required for the propagation of feature annotation.</text>
</comment>
<evidence type="ECO:0000259" key="7">
    <source>
        <dbReference type="PROSITE" id="PS51061"/>
    </source>
</evidence>
<dbReference type="EMBL" id="QCXQ01000002">
    <property type="protein sequence ID" value="PWG00529.1"/>
    <property type="molecule type" value="Genomic_DNA"/>
</dbReference>
<dbReference type="Gene3D" id="3.30.1370.50">
    <property type="entry name" value="R3H-like domain"/>
    <property type="match status" value="1"/>
</dbReference>
<comment type="subcellular location">
    <subcellularLocation>
        <location evidence="6">Cytoplasm</location>
    </subcellularLocation>
</comment>
<dbReference type="Gene3D" id="3.30.300.20">
    <property type="match status" value="1"/>
</dbReference>
<name>A0A2V1MZW1_9LACO</name>
<dbReference type="SMART" id="SM01245">
    <property type="entry name" value="Jag_N"/>
    <property type="match status" value="1"/>
</dbReference>
<evidence type="ECO:0000256" key="6">
    <source>
        <dbReference type="HAMAP-Rule" id="MF_00867"/>
    </source>
</evidence>
<dbReference type="PANTHER" id="PTHR35800">
    <property type="entry name" value="PROTEIN JAG"/>
    <property type="match status" value="1"/>
</dbReference>
<dbReference type="NCBIfam" id="NF041568">
    <property type="entry name" value="Jag_EloR"/>
    <property type="match status" value="1"/>
</dbReference>
<dbReference type="InterPro" id="IPR034079">
    <property type="entry name" value="R3H_KhpB"/>
</dbReference>
<dbReference type="SMART" id="SM00393">
    <property type="entry name" value="R3H"/>
    <property type="match status" value="1"/>
</dbReference>
<dbReference type="PROSITE" id="PS51061">
    <property type="entry name" value="R3H"/>
    <property type="match status" value="1"/>
</dbReference>
<dbReference type="GO" id="GO:0008360">
    <property type="term" value="P:regulation of cell shape"/>
    <property type="evidence" value="ECO:0007669"/>
    <property type="project" value="UniProtKB-KW"/>
</dbReference>
<comment type="caution">
    <text evidence="8">The sequence shown here is derived from an EMBL/GenBank/DDBJ whole genome shotgun (WGS) entry which is preliminary data.</text>
</comment>
<dbReference type="Proteomes" id="UP000245080">
    <property type="component" value="Unassembled WGS sequence"/>
</dbReference>
<dbReference type="InterPro" id="IPR032782">
    <property type="entry name" value="KhpB_N"/>
</dbReference>
<evidence type="ECO:0000256" key="1">
    <source>
        <dbReference type="ARBA" id="ARBA00022490"/>
    </source>
</evidence>
<keyword evidence="4 6" id="KW-0143">Chaperone</keyword>
<accession>A0A2V1MZW1</accession>
<evidence type="ECO:0000313" key="9">
    <source>
        <dbReference type="Proteomes" id="UP000245080"/>
    </source>
</evidence>
<dbReference type="HAMAP" id="MF_00867">
    <property type="entry name" value="KhpB"/>
    <property type="match status" value="1"/>
</dbReference>
<keyword evidence="3 6" id="KW-0133">Cell shape</keyword>
<protein>
    <recommendedName>
        <fullName evidence="6">RNA-binding protein KhpB</fullName>
    </recommendedName>
    <alternativeName>
        <fullName evidence="6">RNA-binding protein EloR</fullName>
    </alternativeName>
</protein>
<dbReference type="CDD" id="cd02644">
    <property type="entry name" value="R3H_jag"/>
    <property type="match status" value="1"/>
</dbReference>
<dbReference type="InterPro" id="IPR039247">
    <property type="entry name" value="KhpB"/>
</dbReference>
<dbReference type="Pfam" id="PF14804">
    <property type="entry name" value="Jag_N"/>
    <property type="match status" value="1"/>
</dbReference>
<dbReference type="Gene3D" id="3.30.30.80">
    <property type="entry name" value="probable RNA-binding protein from clostridium symbiosum atcc 14940"/>
    <property type="match status" value="1"/>
</dbReference>
<dbReference type="Pfam" id="PF01424">
    <property type="entry name" value="R3H"/>
    <property type="match status" value="1"/>
</dbReference>
<proteinExistence type="inferred from homology"/>
<organism evidence="8 9">
    <name type="scientific">Levilactobacillus bambusae</name>
    <dbReference type="NCBI Taxonomy" id="2024736"/>
    <lineage>
        <taxon>Bacteria</taxon>
        <taxon>Bacillati</taxon>
        <taxon>Bacillota</taxon>
        <taxon>Bacilli</taxon>
        <taxon>Lactobacillales</taxon>
        <taxon>Lactobacillaceae</taxon>
        <taxon>Levilactobacillus</taxon>
    </lineage>
</organism>
<dbReference type="SUPFAM" id="SSF82708">
    <property type="entry name" value="R3H domain"/>
    <property type="match status" value="1"/>
</dbReference>
<keyword evidence="5 6" id="KW-0961">Cell wall biogenesis/degradation</keyword>
<dbReference type="InterPro" id="IPR038008">
    <property type="entry name" value="Jag_KH"/>
</dbReference>